<proteinExistence type="predicted"/>
<name>E2ALQ8_CAMFO</name>
<dbReference type="AlphaFoldDB" id="E2ALQ8"/>
<dbReference type="EMBL" id="GL440609">
    <property type="protein sequence ID" value="EFN65667.1"/>
    <property type="molecule type" value="Genomic_DNA"/>
</dbReference>
<keyword evidence="3" id="KW-1185">Reference proteome</keyword>
<dbReference type="Proteomes" id="UP000000311">
    <property type="component" value="Unassembled WGS sequence"/>
</dbReference>
<feature type="region of interest" description="Disordered" evidence="1">
    <location>
        <begin position="1"/>
        <end position="42"/>
    </location>
</feature>
<dbReference type="InParanoid" id="E2ALQ8"/>
<accession>E2ALQ8</accession>
<gene>
    <name evidence="2" type="ORF">EAG_10924</name>
</gene>
<protein>
    <submittedName>
        <fullName evidence="2">Uncharacterized protein</fullName>
    </submittedName>
</protein>
<evidence type="ECO:0000313" key="2">
    <source>
        <dbReference type="EMBL" id="EFN65667.1"/>
    </source>
</evidence>
<sequence length="79" mass="8854">MLGLMGERVRYRAGGRRKKDLEHREDSREGQRRSAVRGRSGYRKVCGTRGYSSLSGLHPGKLCMEMPPLNNPPPLTSAQ</sequence>
<organism evidence="3">
    <name type="scientific">Camponotus floridanus</name>
    <name type="common">Florida carpenter ant</name>
    <dbReference type="NCBI Taxonomy" id="104421"/>
    <lineage>
        <taxon>Eukaryota</taxon>
        <taxon>Metazoa</taxon>
        <taxon>Ecdysozoa</taxon>
        <taxon>Arthropoda</taxon>
        <taxon>Hexapoda</taxon>
        <taxon>Insecta</taxon>
        <taxon>Pterygota</taxon>
        <taxon>Neoptera</taxon>
        <taxon>Endopterygota</taxon>
        <taxon>Hymenoptera</taxon>
        <taxon>Apocrita</taxon>
        <taxon>Aculeata</taxon>
        <taxon>Formicoidea</taxon>
        <taxon>Formicidae</taxon>
        <taxon>Formicinae</taxon>
        <taxon>Camponotus</taxon>
    </lineage>
</organism>
<evidence type="ECO:0000313" key="3">
    <source>
        <dbReference type="Proteomes" id="UP000000311"/>
    </source>
</evidence>
<evidence type="ECO:0000256" key="1">
    <source>
        <dbReference type="SAM" id="MobiDB-lite"/>
    </source>
</evidence>
<reference evidence="2 3" key="1">
    <citation type="journal article" date="2010" name="Science">
        <title>Genomic comparison of the ants Camponotus floridanus and Harpegnathos saltator.</title>
        <authorList>
            <person name="Bonasio R."/>
            <person name="Zhang G."/>
            <person name="Ye C."/>
            <person name="Mutti N.S."/>
            <person name="Fang X."/>
            <person name="Qin N."/>
            <person name="Donahue G."/>
            <person name="Yang P."/>
            <person name="Li Q."/>
            <person name="Li C."/>
            <person name="Zhang P."/>
            <person name="Huang Z."/>
            <person name="Berger S.L."/>
            <person name="Reinberg D."/>
            <person name="Wang J."/>
            <person name="Liebig J."/>
        </authorList>
    </citation>
    <scope>NUCLEOTIDE SEQUENCE [LARGE SCALE GENOMIC DNA]</scope>
    <source>
        <strain evidence="3">C129</strain>
    </source>
</reference>
<feature type="compositionally biased region" description="Basic and acidic residues" evidence="1">
    <location>
        <begin position="19"/>
        <end position="32"/>
    </location>
</feature>